<dbReference type="InterPro" id="IPR008309">
    <property type="entry name" value="YdbL"/>
</dbReference>
<feature type="signal peptide" evidence="1">
    <location>
        <begin position="1"/>
        <end position="25"/>
    </location>
</feature>
<dbReference type="KEGG" id="saes:HBH39_09905"/>
<accession>A0A6G9QLM3</accession>
<sequence>MKHSLSVLVLCGLFVSILLSTDVHAITLQQAKSTAVVGEQTNGYLGIIKPSVEVEALVKDVNSKRQQHYQRIAQKNGISTEDVAKLAAEKAIAAADKGHAYQNKQGEWQIK</sequence>
<dbReference type="EMBL" id="CP050313">
    <property type="protein sequence ID" value="QIR14759.1"/>
    <property type="molecule type" value="Genomic_DNA"/>
</dbReference>
<name>A0A6G9QLM3_9GAMM</name>
<dbReference type="RefSeq" id="WP_167677837.1">
    <property type="nucleotide sequence ID" value="NZ_CP050313.1"/>
</dbReference>
<reference evidence="2 3" key="1">
    <citation type="submission" date="2020-03" db="EMBL/GenBank/DDBJ databases">
        <title>Complete genome sequence of Shewanella sp.</title>
        <authorList>
            <person name="Kim Y.-S."/>
            <person name="Kim S.-J."/>
            <person name="Jung H.-K."/>
            <person name="Kim K.-H."/>
        </authorList>
    </citation>
    <scope>NUCLEOTIDE SEQUENCE [LARGE SCALE GENOMIC DNA]</scope>
    <source>
        <strain evidence="2 3">PN3F2</strain>
    </source>
</reference>
<gene>
    <name evidence="2" type="ORF">HBH39_09905</name>
</gene>
<proteinExistence type="predicted"/>
<keyword evidence="1" id="KW-0732">Signal</keyword>
<protein>
    <submittedName>
        <fullName evidence="2">YdbL family protein</fullName>
    </submittedName>
</protein>
<dbReference type="Proteomes" id="UP000502608">
    <property type="component" value="Chromosome"/>
</dbReference>
<evidence type="ECO:0000313" key="3">
    <source>
        <dbReference type="Proteomes" id="UP000502608"/>
    </source>
</evidence>
<dbReference type="Pfam" id="PF07027">
    <property type="entry name" value="DUF1318"/>
    <property type="match status" value="1"/>
</dbReference>
<evidence type="ECO:0000256" key="1">
    <source>
        <dbReference type="SAM" id="SignalP"/>
    </source>
</evidence>
<keyword evidence="3" id="KW-1185">Reference proteome</keyword>
<dbReference type="PIRSF" id="PIRSF025560">
    <property type="entry name" value="UCP025560"/>
    <property type="match status" value="1"/>
</dbReference>
<feature type="chain" id="PRO_5026148605" evidence="1">
    <location>
        <begin position="26"/>
        <end position="111"/>
    </location>
</feature>
<organism evidence="2 3">
    <name type="scientific">Shewanella aestuarii</name>
    <dbReference type="NCBI Taxonomy" id="1028752"/>
    <lineage>
        <taxon>Bacteria</taxon>
        <taxon>Pseudomonadati</taxon>
        <taxon>Pseudomonadota</taxon>
        <taxon>Gammaproteobacteria</taxon>
        <taxon>Alteromonadales</taxon>
        <taxon>Shewanellaceae</taxon>
        <taxon>Shewanella</taxon>
    </lineage>
</organism>
<dbReference type="AlphaFoldDB" id="A0A6G9QLM3"/>
<evidence type="ECO:0000313" key="2">
    <source>
        <dbReference type="EMBL" id="QIR14759.1"/>
    </source>
</evidence>